<feature type="region of interest" description="Disordered" evidence="1">
    <location>
        <begin position="65"/>
        <end position="94"/>
    </location>
</feature>
<keyword evidence="3" id="KW-1185">Reference proteome</keyword>
<sequence length="321" mass="35505">GGTGVPPSGDPEAGVLPGVWKNSIPEYFSSTVTIKSMQSNMKECIKGKNYEASLFIKSKGATKEPLFKKQQKQESQKIKKRIIQKEGSSENRDPTKDLGMTPILFFRISMFHMLPQPFLHELPSGQGFNLLSCRATMSCIWPQIMNTSPINLRRASTQIRSCPRLFFHRWIRSKKQRSGAGPSESMDSSGSSLDLTAKVENLSREVVDLAPSSAEVGEFPPVGSLSSRGVDEVANWRAKYHLSDEVVIRIPGPIDRVSDFEVDEVQSLWVIRVVKVRNRDEAGALAAAENVSLREQLEQGTAEIFLSKKAMAVNGAIVVAR</sequence>
<evidence type="ECO:0000313" key="2">
    <source>
        <dbReference type="EMBL" id="KAH0898844.1"/>
    </source>
</evidence>
<proteinExistence type="predicted"/>
<organism evidence="2 3">
    <name type="scientific">Brassica napus</name>
    <name type="common">Rape</name>
    <dbReference type="NCBI Taxonomy" id="3708"/>
    <lineage>
        <taxon>Eukaryota</taxon>
        <taxon>Viridiplantae</taxon>
        <taxon>Streptophyta</taxon>
        <taxon>Embryophyta</taxon>
        <taxon>Tracheophyta</taxon>
        <taxon>Spermatophyta</taxon>
        <taxon>Magnoliopsida</taxon>
        <taxon>eudicotyledons</taxon>
        <taxon>Gunneridae</taxon>
        <taxon>Pentapetalae</taxon>
        <taxon>rosids</taxon>
        <taxon>malvids</taxon>
        <taxon>Brassicales</taxon>
        <taxon>Brassicaceae</taxon>
        <taxon>Brassiceae</taxon>
        <taxon>Brassica</taxon>
    </lineage>
</organism>
<comment type="caution">
    <text evidence="2">The sequence shown here is derived from an EMBL/GenBank/DDBJ whole genome shotgun (WGS) entry which is preliminary data.</text>
</comment>
<dbReference type="EMBL" id="JAGKQM010000012">
    <property type="protein sequence ID" value="KAH0898844.1"/>
    <property type="molecule type" value="Genomic_DNA"/>
</dbReference>
<gene>
    <name evidence="2" type="ORF">HID58_048412</name>
</gene>
<protein>
    <submittedName>
        <fullName evidence="2">Uncharacterized protein</fullName>
    </submittedName>
</protein>
<accession>A0ABQ8B222</accession>
<evidence type="ECO:0000313" key="3">
    <source>
        <dbReference type="Proteomes" id="UP000824890"/>
    </source>
</evidence>
<evidence type="ECO:0000256" key="1">
    <source>
        <dbReference type="SAM" id="MobiDB-lite"/>
    </source>
</evidence>
<reference evidence="2 3" key="1">
    <citation type="submission" date="2021-05" db="EMBL/GenBank/DDBJ databases">
        <title>Genome Assembly of Synthetic Allotetraploid Brassica napus Reveals Homoeologous Exchanges between Subgenomes.</title>
        <authorList>
            <person name="Davis J.T."/>
        </authorList>
    </citation>
    <scope>NUCLEOTIDE SEQUENCE [LARGE SCALE GENOMIC DNA]</scope>
    <source>
        <strain evidence="3">cv. Da-Ae</strain>
        <tissue evidence="2">Seedling</tissue>
    </source>
</reference>
<feature type="non-terminal residue" evidence="2">
    <location>
        <position position="1"/>
    </location>
</feature>
<dbReference type="Proteomes" id="UP000824890">
    <property type="component" value="Unassembled WGS sequence"/>
</dbReference>
<name>A0ABQ8B222_BRANA</name>